<dbReference type="RefSeq" id="XP_014148461.1">
    <property type="nucleotide sequence ID" value="XM_014292986.1"/>
</dbReference>
<reference evidence="1 2" key="1">
    <citation type="submission" date="2011-02" db="EMBL/GenBank/DDBJ databases">
        <title>The Genome Sequence of Sphaeroforma arctica JP610.</title>
        <authorList>
            <consortium name="The Broad Institute Genome Sequencing Platform"/>
            <person name="Russ C."/>
            <person name="Cuomo C."/>
            <person name="Young S.K."/>
            <person name="Zeng Q."/>
            <person name="Gargeya S."/>
            <person name="Alvarado L."/>
            <person name="Berlin A."/>
            <person name="Chapman S.B."/>
            <person name="Chen Z."/>
            <person name="Freedman E."/>
            <person name="Gellesch M."/>
            <person name="Goldberg J."/>
            <person name="Griggs A."/>
            <person name="Gujja S."/>
            <person name="Heilman E."/>
            <person name="Heiman D."/>
            <person name="Howarth C."/>
            <person name="Mehta T."/>
            <person name="Neiman D."/>
            <person name="Pearson M."/>
            <person name="Roberts A."/>
            <person name="Saif S."/>
            <person name="Shea T."/>
            <person name="Shenoy N."/>
            <person name="Sisk P."/>
            <person name="Stolte C."/>
            <person name="Sykes S."/>
            <person name="White J."/>
            <person name="Yandava C."/>
            <person name="Burger G."/>
            <person name="Gray M.W."/>
            <person name="Holland P.W.H."/>
            <person name="King N."/>
            <person name="Lang F.B.F."/>
            <person name="Roger A.J."/>
            <person name="Ruiz-Trillo I."/>
            <person name="Haas B."/>
            <person name="Nusbaum C."/>
            <person name="Birren B."/>
        </authorList>
    </citation>
    <scope>NUCLEOTIDE SEQUENCE [LARGE SCALE GENOMIC DNA]</scope>
    <source>
        <strain evidence="1 2">JP610</strain>
    </source>
</reference>
<dbReference type="GeneID" id="25913404"/>
<organism evidence="1 2">
    <name type="scientific">Sphaeroforma arctica JP610</name>
    <dbReference type="NCBI Taxonomy" id="667725"/>
    <lineage>
        <taxon>Eukaryota</taxon>
        <taxon>Ichthyosporea</taxon>
        <taxon>Ichthyophonida</taxon>
        <taxon>Sphaeroforma</taxon>
    </lineage>
</organism>
<name>A0A0L0FCT7_9EUKA</name>
<protein>
    <submittedName>
        <fullName evidence="1">Uncharacterized protein</fullName>
    </submittedName>
</protein>
<dbReference type="EMBL" id="KQ244285">
    <property type="protein sequence ID" value="KNC74559.1"/>
    <property type="molecule type" value="Genomic_DNA"/>
</dbReference>
<keyword evidence="2" id="KW-1185">Reference proteome</keyword>
<dbReference type="Proteomes" id="UP000054560">
    <property type="component" value="Unassembled WGS sequence"/>
</dbReference>
<sequence>LAVHINQTKQDSEAILSLQALKERFNGYTGPPLYIYGHLLTEGSLQVADLKATKKNRRQSMRLSGTPTKDKACTIWHYD</sequence>
<proteinExistence type="predicted"/>
<gene>
    <name evidence="1" type="ORF">SARC_12900</name>
</gene>
<dbReference type="AlphaFoldDB" id="A0A0L0FCT7"/>
<accession>A0A0L0FCT7</accession>
<feature type="non-terminal residue" evidence="1">
    <location>
        <position position="1"/>
    </location>
</feature>
<evidence type="ECO:0000313" key="1">
    <source>
        <dbReference type="EMBL" id="KNC74559.1"/>
    </source>
</evidence>
<evidence type="ECO:0000313" key="2">
    <source>
        <dbReference type="Proteomes" id="UP000054560"/>
    </source>
</evidence>